<feature type="domain" description="Peptidase M16 C-terminal" evidence="4">
    <location>
        <begin position="167"/>
        <end position="340"/>
    </location>
</feature>
<dbReference type="InterPro" id="IPR050361">
    <property type="entry name" value="MPP/UQCRC_Complex"/>
</dbReference>
<dbReference type="InterPro" id="IPR011249">
    <property type="entry name" value="Metalloenz_LuxS/M16"/>
</dbReference>
<evidence type="ECO:0000259" key="4">
    <source>
        <dbReference type="Pfam" id="PF05193"/>
    </source>
</evidence>
<protein>
    <recommendedName>
        <fullName evidence="7">Peptidase M16</fullName>
    </recommendedName>
</protein>
<reference evidence="5 6" key="1">
    <citation type="journal article" date="2016" name="Nat. Commun.">
        <title>Thousands of microbial genomes shed light on interconnected biogeochemical processes in an aquifer system.</title>
        <authorList>
            <person name="Anantharaman K."/>
            <person name="Brown C.T."/>
            <person name="Hug L.A."/>
            <person name="Sharon I."/>
            <person name="Castelle C.J."/>
            <person name="Probst A.J."/>
            <person name="Thomas B.C."/>
            <person name="Singh A."/>
            <person name="Wilkins M.J."/>
            <person name="Karaoz U."/>
            <person name="Brodie E.L."/>
            <person name="Williams K.H."/>
            <person name="Hubbard S.S."/>
            <person name="Banfield J.F."/>
        </authorList>
    </citation>
    <scope>NUCLEOTIDE SEQUENCE [LARGE SCALE GENOMIC DNA]</scope>
</reference>
<dbReference type="GO" id="GO:0004222">
    <property type="term" value="F:metalloendopeptidase activity"/>
    <property type="evidence" value="ECO:0007669"/>
    <property type="project" value="InterPro"/>
</dbReference>
<dbReference type="SUPFAM" id="SSF63411">
    <property type="entry name" value="LuxS/MPP-like metallohydrolase"/>
    <property type="match status" value="2"/>
</dbReference>
<gene>
    <name evidence="5" type="ORF">A2V72_02585</name>
</gene>
<evidence type="ECO:0000313" key="5">
    <source>
        <dbReference type="EMBL" id="OGZ17650.1"/>
    </source>
</evidence>
<evidence type="ECO:0000256" key="2">
    <source>
        <dbReference type="RuleBase" id="RU004447"/>
    </source>
</evidence>
<dbReference type="GO" id="GO:0006508">
    <property type="term" value="P:proteolysis"/>
    <property type="evidence" value="ECO:0007669"/>
    <property type="project" value="InterPro"/>
</dbReference>
<dbReference type="InterPro" id="IPR007863">
    <property type="entry name" value="Peptidase_M16_C"/>
</dbReference>
<dbReference type="PANTHER" id="PTHR11851">
    <property type="entry name" value="METALLOPROTEASE"/>
    <property type="match status" value="1"/>
</dbReference>
<name>A0A1G2DXB5_9BACT</name>
<dbReference type="GO" id="GO:0046872">
    <property type="term" value="F:metal ion binding"/>
    <property type="evidence" value="ECO:0007669"/>
    <property type="project" value="InterPro"/>
</dbReference>
<dbReference type="Pfam" id="PF00675">
    <property type="entry name" value="Peptidase_M16"/>
    <property type="match status" value="1"/>
</dbReference>
<dbReference type="AlphaFoldDB" id="A0A1G2DXB5"/>
<dbReference type="Gene3D" id="3.30.830.10">
    <property type="entry name" value="Metalloenzyme, LuxS/M16 peptidase-like"/>
    <property type="match status" value="2"/>
</dbReference>
<dbReference type="Proteomes" id="UP000178893">
    <property type="component" value="Unassembled WGS sequence"/>
</dbReference>
<dbReference type="Pfam" id="PF05193">
    <property type="entry name" value="Peptidase_M16_C"/>
    <property type="match status" value="1"/>
</dbReference>
<evidence type="ECO:0008006" key="7">
    <source>
        <dbReference type="Google" id="ProtNLM"/>
    </source>
</evidence>
<dbReference type="InterPro" id="IPR001431">
    <property type="entry name" value="Pept_M16_Zn_BS"/>
</dbReference>
<organism evidence="5 6">
    <name type="scientific">Candidatus Nealsonbacteria bacterium RBG_13_37_56</name>
    <dbReference type="NCBI Taxonomy" id="1801661"/>
    <lineage>
        <taxon>Bacteria</taxon>
        <taxon>Candidatus Nealsoniibacteriota</taxon>
    </lineage>
</organism>
<evidence type="ECO:0000256" key="1">
    <source>
        <dbReference type="ARBA" id="ARBA00007261"/>
    </source>
</evidence>
<dbReference type="PROSITE" id="PS00143">
    <property type="entry name" value="INSULINASE"/>
    <property type="match status" value="1"/>
</dbReference>
<dbReference type="InterPro" id="IPR011765">
    <property type="entry name" value="Pept_M16_N"/>
</dbReference>
<sequence>MFKKTILKNGLKIITVSQKGTQAVTVLVLVGTGSKYEKKEINGISHLLEHLLFKGTKKRPSHISISEPLDRVGGIYNAFTGEDYTGYFAKVDVRHFDLALDVISDIYLNSKLDPKEIKKEKGVIIEEINMYYDHPSFYVQSLWSKVLYGDQPAGWDIAGTKESVSAISRKQLSDYMKTQYTASNTIVCVAGNVSDSVVAKVKKYFSKIKNKRIIEKAPVIEKQMKPECLIKNKQTDQTHFCLGARGYNLFHPDRFVLELLGLILGGMMSSRLFIKIREELGLAYYIKTIVSDDPDSGFLVTQAGVDNTKVERAISAVLKEYKKMAENKIPEKELQKAKDNFKGKMTLLFEASDAQASFYGAQELLEKKILTPNQIYGKINKTTVKDILRVSKDIFKPEKLNLALIGPFENKEKFEKLLKLEY</sequence>
<evidence type="ECO:0000313" key="6">
    <source>
        <dbReference type="Proteomes" id="UP000178893"/>
    </source>
</evidence>
<dbReference type="PANTHER" id="PTHR11851:SF49">
    <property type="entry name" value="MITOCHONDRIAL-PROCESSING PEPTIDASE SUBUNIT ALPHA"/>
    <property type="match status" value="1"/>
</dbReference>
<evidence type="ECO:0000259" key="3">
    <source>
        <dbReference type="Pfam" id="PF00675"/>
    </source>
</evidence>
<proteinExistence type="inferred from homology"/>
<comment type="similarity">
    <text evidence="1 2">Belongs to the peptidase M16 family.</text>
</comment>
<feature type="domain" description="Peptidase M16 N-terminal" evidence="3">
    <location>
        <begin position="13"/>
        <end position="160"/>
    </location>
</feature>
<comment type="caution">
    <text evidence="5">The sequence shown here is derived from an EMBL/GenBank/DDBJ whole genome shotgun (WGS) entry which is preliminary data.</text>
</comment>
<dbReference type="EMBL" id="MHLW01000029">
    <property type="protein sequence ID" value="OGZ17650.1"/>
    <property type="molecule type" value="Genomic_DNA"/>
</dbReference>
<accession>A0A1G2DXB5</accession>